<evidence type="ECO:0000313" key="7">
    <source>
        <dbReference type="EMBL" id="MFD1890515.1"/>
    </source>
</evidence>
<evidence type="ECO:0000256" key="5">
    <source>
        <dbReference type="SAM" id="Phobius"/>
    </source>
</evidence>
<protein>
    <submittedName>
        <fullName evidence="7">ABC transporter ATP-binding protein</fullName>
    </submittedName>
</protein>
<name>A0ABW4RW78_9ACTN</name>
<evidence type="ECO:0000256" key="1">
    <source>
        <dbReference type="ARBA" id="ARBA00004651"/>
    </source>
</evidence>
<feature type="transmembrane region" description="Helical" evidence="5">
    <location>
        <begin position="234"/>
        <end position="257"/>
    </location>
</feature>
<dbReference type="PANTHER" id="PTHR24221:SF654">
    <property type="entry name" value="ATP-BINDING CASSETTE SUB-FAMILY B MEMBER 6"/>
    <property type="match status" value="1"/>
</dbReference>
<feature type="transmembrane region" description="Helical" evidence="5">
    <location>
        <begin position="55"/>
        <end position="74"/>
    </location>
</feature>
<evidence type="ECO:0000259" key="6">
    <source>
        <dbReference type="PROSITE" id="PS50929"/>
    </source>
</evidence>
<keyword evidence="7" id="KW-0547">Nucleotide-binding</keyword>
<dbReference type="Proteomes" id="UP001597326">
    <property type="component" value="Unassembled WGS sequence"/>
</dbReference>
<gene>
    <name evidence="7" type="ORF">ACFSCS_10045</name>
</gene>
<dbReference type="InterPro" id="IPR027417">
    <property type="entry name" value="P-loop_NTPase"/>
</dbReference>
<dbReference type="InterPro" id="IPR039421">
    <property type="entry name" value="Type_1_exporter"/>
</dbReference>
<feature type="domain" description="ABC transmembrane type-1" evidence="6">
    <location>
        <begin position="32"/>
        <end position="291"/>
    </location>
</feature>
<keyword evidence="7" id="KW-0067">ATP-binding</keyword>
<dbReference type="Gene3D" id="1.20.1560.10">
    <property type="entry name" value="ABC transporter type 1, transmembrane domain"/>
    <property type="match status" value="1"/>
</dbReference>
<accession>A0ABW4RW78</accession>
<dbReference type="Pfam" id="PF00664">
    <property type="entry name" value="ABC_membrane"/>
    <property type="match status" value="1"/>
</dbReference>
<feature type="transmembrane region" description="Helical" evidence="5">
    <location>
        <begin position="152"/>
        <end position="174"/>
    </location>
</feature>
<dbReference type="InterPro" id="IPR011527">
    <property type="entry name" value="ABC1_TM_dom"/>
</dbReference>
<reference evidence="8" key="1">
    <citation type="journal article" date="2019" name="Int. J. Syst. Evol. Microbiol.">
        <title>The Global Catalogue of Microorganisms (GCM) 10K type strain sequencing project: providing services to taxonomists for standard genome sequencing and annotation.</title>
        <authorList>
            <consortium name="The Broad Institute Genomics Platform"/>
            <consortium name="The Broad Institute Genome Sequencing Center for Infectious Disease"/>
            <person name="Wu L."/>
            <person name="Ma J."/>
        </authorList>
    </citation>
    <scope>NUCLEOTIDE SEQUENCE [LARGE SCALE GENOMIC DNA]</scope>
    <source>
        <strain evidence="8">CAIM 431</strain>
    </source>
</reference>
<keyword evidence="2 5" id="KW-0812">Transmembrane</keyword>
<comment type="caution">
    <text evidence="7">The sequence shown here is derived from an EMBL/GenBank/DDBJ whole genome shotgun (WGS) entry which is preliminary data.</text>
</comment>
<sequence>MNTAVTPRLPALWRGRRRALLVGLGATGLGQALAAAVVAVATPRLLGVATQRQQLLLAGCLLGCALGTGGLRALERVLGERLGQDYVHEVRMHLVRAALAGHGPSVGVTVARTTNDLTSVRNWLVMGLVPLLVGIPTILGALVALAVLSWPLALAVGLPVAVLGLALVLLAPEVQQRAAALRRRRGRLAGAISDAVHAGEAIQVAGGVEREVRRLGEQSREVGRRAVHRAVTTGLMRGAAASVATIAMVAVAAVGALGQTPAATIATAFLVVGMVATPVTDLGRVSEYRQSYRVAERILAPQVQLSRGHRRQEKVLQRRARLRPVTGDGRGTVHLAQLQVAGRDIPELVARPGEVVVPRSEDPELVRAVVQAVVHPGAGRGAWLQVAGQDLADLPAATRRGLVGHAAAGLVLERGTIARAVRYRCPESTEEVGPVLEAVGLAETVARLQKGERTMLRHGGEPLDGEQRAQLLLARAWYADPALVVLDGIDTALGSRARRRMAEGLTEYPGVTLLVSERADQIAPGHRVWDLDADPARAQLPGPDHLRKVLT</sequence>
<evidence type="ECO:0000313" key="8">
    <source>
        <dbReference type="Proteomes" id="UP001597326"/>
    </source>
</evidence>
<dbReference type="Gene3D" id="3.40.50.300">
    <property type="entry name" value="P-loop containing nucleotide triphosphate hydrolases"/>
    <property type="match status" value="1"/>
</dbReference>
<evidence type="ECO:0000256" key="4">
    <source>
        <dbReference type="ARBA" id="ARBA00023136"/>
    </source>
</evidence>
<dbReference type="GO" id="GO:0005524">
    <property type="term" value="F:ATP binding"/>
    <property type="evidence" value="ECO:0007669"/>
    <property type="project" value="UniProtKB-KW"/>
</dbReference>
<dbReference type="PROSITE" id="PS50929">
    <property type="entry name" value="ABC_TM1F"/>
    <property type="match status" value="1"/>
</dbReference>
<dbReference type="SUPFAM" id="SSF90123">
    <property type="entry name" value="ABC transporter transmembrane region"/>
    <property type="match status" value="1"/>
</dbReference>
<keyword evidence="4 5" id="KW-0472">Membrane</keyword>
<dbReference type="SUPFAM" id="SSF52540">
    <property type="entry name" value="P-loop containing nucleoside triphosphate hydrolases"/>
    <property type="match status" value="1"/>
</dbReference>
<dbReference type="EMBL" id="JBHUFZ010000022">
    <property type="protein sequence ID" value="MFD1890515.1"/>
    <property type="molecule type" value="Genomic_DNA"/>
</dbReference>
<evidence type="ECO:0000256" key="2">
    <source>
        <dbReference type="ARBA" id="ARBA00022692"/>
    </source>
</evidence>
<feature type="transmembrane region" description="Helical" evidence="5">
    <location>
        <begin position="263"/>
        <end position="283"/>
    </location>
</feature>
<feature type="transmembrane region" description="Helical" evidence="5">
    <location>
        <begin position="123"/>
        <end position="146"/>
    </location>
</feature>
<proteinExistence type="predicted"/>
<dbReference type="PANTHER" id="PTHR24221">
    <property type="entry name" value="ATP-BINDING CASSETTE SUB-FAMILY B"/>
    <property type="match status" value="1"/>
</dbReference>
<comment type="subcellular location">
    <subcellularLocation>
        <location evidence="1">Cell membrane</location>
        <topology evidence="1">Multi-pass membrane protein</topology>
    </subcellularLocation>
</comment>
<dbReference type="RefSeq" id="WP_343873634.1">
    <property type="nucleotide sequence ID" value="NZ_BAAAIX010000019.1"/>
</dbReference>
<organism evidence="7 8">
    <name type="scientific">Luteococcus peritonei</name>
    <dbReference type="NCBI Taxonomy" id="88874"/>
    <lineage>
        <taxon>Bacteria</taxon>
        <taxon>Bacillati</taxon>
        <taxon>Actinomycetota</taxon>
        <taxon>Actinomycetes</taxon>
        <taxon>Propionibacteriales</taxon>
        <taxon>Propionibacteriaceae</taxon>
        <taxon>Luteococcus</taxon>
    </lineage>
</organism>
<keyword evidence="3 5" id="KW-1133">Transmembrane helix</keyword>
<dbReference type="InterPro" id="IPR036640">
    <property type="entry name" value="ABC1_TM_sf"/>
</dbReference>
<keyword evidence="8" id="KW-1185">Reference proteome</keyword>
<evidence type="ECO:0000256" key="3">
    <source>
        <dbReference type="ARBA" id="ARBA00022989"/>
    </source>
</evidence>